<accession>A0A8S1A2V3</accession>
<dbReference type="AlphaFoldDB" id="A0A8S1A2V3"/>
<evidence type="ECO:0000313" key="2">
    <source>
        <dbReference type="EMBL" id="CAB3238756.1"/>
    </source>
</evidence>
<organism evidence="2 3">
    <name type="scientific">Arctia plantaginis</name>
    <name type="common">Wood tiger moth</name>
    <name type="synonym">Phalaena plantaginis</name>
    <dbReference type="NCBI Taxonomy" id="874455"/>
    <lineage>
        <taxon>Eukaryota</taxon>
        <taxon>Metazoa</taxon>
        <taxon>Ecdysozoa</taxon>
        <taxon>Arthropoda</taxon>
        <taxon>Hexapoda</taxon>
        <taxon>Insecta</taxon>
        <taxon>Pterygota</taxon>
        <taxon>Neoptera</taxon>
        <taxon>Endopterygota</taxon>
        <taxon>Lepidoptera</taxon>
        <taxon>Glossata</taxon>
        <taxon>Ditrysia</taxon>
        <taxon>Noctuoidea</taxon>
        <taxon>Erebidae</taxon>
        <taxon>Arctiinae</taxon>
        <taxon>Arctia</taxon>
    </lineage>
</organism>
<reference evidence="2 3" key="1">
    <citation type="submission" date="2020-04" db="EMBL/GenBank/DDBJ databases">
        <authorList>
            <person name="Wallbank WR R."/>
            <person name="Pardo Diaz C."/>
            <person name="Kozak K."/>
            <person name="Martin S."/>
            <person name="Jiggins C."/>
            <person name="Moest M."/>
            <person name="Warren A I."/>
            <person name="Byers J.R.P. K."/>
            <person name="Montejo-Kovacevich G."/>
            <person name="Yen C E."/>
        </authorList>
    </citation>
    <scope>NUCLEOTIDE SEQUENCE [LARGE SCALE GENOMIC DNA]</scope>
</reference>
<proteinExistence type="predicted"/>
<feature type="region of interest" description="Disordered" evidence="1">
    <location>
        <begin position="1"/>
        <end position="50"/>
    </location>
</feature>
<sequence>MKGRYGRRGAGRRVGPPAPPPSRPRVASFDERRRRPAPRSGDALSRVENHPLCAVHRRSASLSRAAMYSRTMR</sequence>
<dbReference type="Proteomes" id="UP000494106">
    <property type="component" value="Unassembled WGS sequence"/>
</dbReference>
<name>A0A8S1A2V3_ARCPL</name>
<evidence type="ECO:0000256" key="1">
    <source>
        <dbReference type="SAM" id="MobiDB-lite"/>
    </source>
</evidence>
<evidence type="ECO:0000313" key="3">
    <source>
        <dbReference type="Proteomes" id="UP000494106"/>
    </source>
</evidence>
<feature type="compositionally biased region" description="Basic residues" evidence="1">
    <location>
        <begin position="1"/>
        <end position="11"/>
    </location>
</feature>
<gene>
    <name evidence="2" type="ORF">APLA_LOCUS7552</name>
</gene>
<protein>
    <submittedName>
        <fullName evidence="2">Uncharacterized protein</fullName>
    </submittedName>
</protein>
<comment type="caution">
    <text evidence="2">The sequence shown here is derived from an EMBL/GenBank/DDBJ whole genome shotgun (WGS) entry which is preliminary data.</text>
</comment>
<keyword evidence="3" id="KW-1185">Reference proteome</keyword>
<dbReference type="EMBL" id="CADEBC010000500">
    <property type="protein sequence ID" value="CAB3238756.1"/>
    <property type="molecule type" value="Genomic_DNA"/>
</dbReference>